<accession>A0A915EFS6</accession>
<dbReference type="InterPro" id="IPR036823">
    <property type="entry name" value="Ribosomal_uS7_dom_sf"/>
</dbReference>
<dbReference type="GO" id="GO:1990904">
    <property type="term" value="C:ribonucleoprotein complex"/>
    <property type="evidence" value="ECO:0007669"/>
    <property type="project" value="UniProtKB-KW"/>
</dbReference>
<keyword evidence="4" id="KW-1185">Reference proteome</keyword>
<dbReference type="Gene3D" id="1.10.455.10">
    <property type="entry name" value="Ribosomal protein S7 domain"/>
    <property type="match status" value="1"/>
</dbReference>
<evidence type="ECO:0000313" key="4">
    <source>
        <dbReference type="Proteomes" id="UP000887574"/>
    </source>
</evidence>
<dbReference type="InterPro" id="IPR000235">
    <property type="entry name" value="Ribosomal_uS7"/>
</dbReference>
<evidence type="ECO:0000256" key="2">
    <source>
        <dbReference type="ARBA" id="ARBA00022980"/>
    </source>
</evidence>
<keyword evidence="3" id="KW-0687">Ribonucleoprotein</keyword>
<reference evidence="5" key="1">
    <citation type="submission" date="2022-11" db="UniProtKB">
        <authorList>
            <consortium name="WormBaseParasite"/>
        </authorList>
    </citation>
    <scope>IDENTIFICATION</scope>
</reference>
<comment type="similarity">
    <text evidence="1">Belongs to the universal ribosomal protein uS7 family.</text>
</comment>
<dbReference type="WBParaSite" id="jg6215">
    <property type="protein sequence ID" value="jg6215"/>
    <property type="gene ID" value="jg6215"/>
</dbReference>
<dbReference type="SUPFAM" id="SSF47973">
    <property type="entry name" value="Ribosomal protein S7"/>
    <property type="match status" value="1"/>
</dbReference>
<evidence type="ECO:0000256" key="1">
    <source>
        <dbReference type="ARBA" id="ARBA00007151"/>
    </source>
</evidence>
<sequence length="103" mass="11547">MAEVESAPAPEFWAQEAIVDDQSMLVANIDAPDVKLFGKWSLNDVEVSDISLVDYIAVRDKSAKYLPHSAGRYQIKRFRKATCPVVERLASSMMMHGETTERS</sequence>
<organism evidence="4 5">
    <name type="scientific">Ditylenchus dipsaci</name>
    <dbReference type="NCBI Taxonomy" id="166011"/>
    <lineage>
        <taxon>Eukaryota</taxon>
        <taxon>Metazoa</taxon>
        <taxon>Ecdysozoa</taxon>
        <taxon>Nematoda</taxon>
        <taxon>Chromadorea</taxon>
        <taxon>Rhabditida</taxon>
        <taxon>Tylenchina</taxon>
        <taxon>Tylenchomorpha</taxon>
        <taxon>Sphaerularioidea</taxon>
        <taxon>Anguinidae</taxon>
        <taxon>Anguininae</taxon>
        <taxon>Ditylenchus</taxon>
    </lineage>
</organism>
<keyword evidence="2" id="KW-0689">Ribosomal protein</keyword>
<protein>
    <submittedName>
        <fullName evidence="5">40S ribosomal protein S5</fullName>
    </submittedName>
</protein>
<proteinExistence type="inferred from homology"/>
<evidence type="ECO:0000313" key="5">
    <source>
        <dbReference type="WBParaSite" id="jg6215"/>
    </source>
</evidence>
<dbReference type="Proteomes" id="UP000887574">
    <property type="component" value="Unplaced"/>
</dbReference>
<name>A0A915EFS6_9BILA</name>
<dbReference type="GO" id="GO:0006412">
    <property type="term" value="P:translation"/>
    <property type="evidence" value="ECO:0007669"/>
    <property type="project" value="InterPro"/>
</dbReference>
<dbReference type="PANTHER" id="PTHR11205">
    <property type="entry name" value="RIBOSOMAL PROTEIN S7"/>
    <property type="match status" value="1"/>
</dbReference>
<dbReference type="AlphaFoldDB" id="A0A915EFS6"/>
<dbReference type="GO" id="GO:0005840">
    <property type="term" value="C:ribosome"/>
    <property type="evidence" value="ECO:0007669"/>
    <property type="project" value="UniProtKB-KW"/>
</dbReference>
<evidence type="ECO:0000256" key="3">
    <source>
        <dbReference type="ARBA" id="ARBA00023274"/>
    </source>
</evidence>